<feature type="repeat" description="TPR" evidence="1">
    <location>
        <begin position="139"/>
        <end position="172"/>
    </location>
</feature>
<keyword evidence="1" id="KW-0802">TPR repeat</keyword>
<sequence length="515" mass="58153">METRSQLISEAEAACEAGDVVNAQRVCSIYQKQFGEDPDILYLTGRTFLNLRQYKEAEEALEQSYKQSNNNLALAYLIIASSATFNRTKVEKNFSKLALNTISHFELLMHLGHSLSALNLYTQALQAFTSASIQMPQQVEGYYHAGLMLTKLGKVEQAVEVFTQGLSYQPDHHLTLYALAQTKPDYFEAQKMTDLLQQSAHSETSRELERNVVLAHTLAKVYAYQGAYKQAEDILLNARAKFESEAEISEAKNAAIFDWLLDGKRENCFGSIGCASRQPIFVVGMPASGLDKIAQIISSHPDVAPPVTTNLFVHTVSQLVNGKKLPFLDLKTMLAAEELDNLQIGEGYINATAGLKSGDEKYTVDFQPYNFFNVSLIKRALPNAKIIIVQRDPLESVVLNFLKLQWPFNQSNGYSYDLTYCCRYYRHFHNLMLRWKTVFGDSIKVQSYTSLRCNFDEEVEALFNYCGLSQVDKKNQSVQTRLSALQDQLGQGTDVNRYKRFVEIVETKLSDIITD</sequence>
<proteinExistence type="predicted"/>
<dbReference type="Gene3D" id="1.25.40.10">
    <property type="entry name" value="Tetratricopeptide repeat domain"/>
    <property type="match status" value="2"/>
</dbReference>
<dbReference type="Proteomes" id="UP001142810">
    <property type="component" value="Unassembled WGS sequence"/>
</dbReference>
<gene>
    <name evidence="2" type="ORF">OPS25_05610</name>
</gene>
<dbReference type="InterPro" id="IPR027417">
    <property type="entry name" value="P-loop_NTPase"/>
</dbReference>
<accession>A0ABT3P5C5</accession>
<dbReference type="PANTHER" id="PTHR12558">
    <property type="entry name" value="CELL DIVISION CYCLE 16,23,27"/>
    <property type="match status" value="1"/>
</dbReference>
<evidence type="ECO:0000313" key="2">
    <source>
        <dbReference type="EMBL" id="MCW8107969.1"/>
    </source>
</evidence>
<dbReference type="EMBL" id="JAPFRD010000006">
    <property type="protein sequence ID" value="MCW8107969.1"/>
    <property type="molecule type" value="Genomic_DNA"/>
</dbReference>
<dbReference type="InterPro" id="IPR011990">
    <property type="entry name" value="TPR-like_helical_dom_sf"/>
</dbReference>
<comment type="caution">
    <text evidence="2">The sequence shown here is derived from an EMBL/GenBank/DDBJ whole genome shotgun (WGS) entry which is preliminary data.</text>
</comment>
<dbReference type="SUPFAM" id="SSF52540">
    <property type="entry name" value="P-loop containing nucleoside triphosphate hydrolases"/>
    <property type="match status" value="1"/>
</dbReference>
<evidence type="ECO:0000313" key="3">
    <source>
        <dbReference type="Proteomes" id="UP001142810"/>
    </source>
</evidence>
<dbReference type="InterPro" id="IPR019734">
    <property type="entry name" value="TPR_rpt"/>
</dbReference>
<reference evidence="2" key="1">
    <citation type="submission" date="2022-11" db="EMBL/GenBank/DDBJ databases">
        <title>Alteromonas sp. nov., isolated from sea water of the Qingdao.</title>
        <authorList>
            <person name="Wang Q."/>
        </authorList>
    </citation>
    <scope>NUCLEOTIDE SEQUENCE</scope>
    <source>
        <strain evidence="2">ASW11-7</strain>
    </source>
</reference>
<evidence type="ECO:0000256" key="1">
    <source>
        <dbReference type="PROSITE-ProRule" id="PRU00339"/>
    </source>
</evidence>
<protein>
    <submittedName>
        <fullName evidence="2">Sulfotransferase</fullName>
    </submittedName>
</protein>
<dbReference type="Gene3D" id="3.40.50.300">
    <property type="entry name" value="P-loop containing nucleotide triphosphate hydrolases"/>
    <property type="match status" value="1"/>
</dbReference>
<organism evidence="2 3">
    <name type="scientific">Alteromonas aquimaris</name>
    <dbReference type="NCBI Taxonomy" id="2998417"/>
    <lineage>
        <taxon>Bacteria</taxon>
        <taxon>Pseudomonadati</taxon>
        <taxon>Pseudomonadota</taxon>
        <taxon>Gammaproteobacteria</taxon>
        <taxon>Alteromonadales</taxon>
        <taxon>Alteromonadaceae</taxon>
        <taxon>Alteromonas/Salinimonas group</taxon>
        <taxon>Alteromonas</taxon>
    </lineage>
</organism>
<dbReference type="Pfam" id="PF13181">
    <property type="entry name" value="TPR_8"/>
    <property type="match status" value="2"/>
</dbReference>
<dbReference type="PANTHER" id="PTHR12558:SF13">
    <property type="entry name" value="CELL DIVISION CYCLE PROTEIN 27 HOMOLOG"/>
    <property type="match status" value="1"/>
</dbReference>
<dbReference type="SUPFAM" id="SSF48452">
    <property type="entry name" value="TPR-like"/>
    <property type="match status" value="1"/>
</dbReference>
<dbReference type="Pfam" id="PF13469">
    <property type="entry name" value="Sulfotransfer_3"/>
    <property type="match status" value="1"/>
</dbReference>
<dbReference type="SMART" id="SM00028">
    <property type="entry name" value="TPR"/>
    <property type="match status" value="4"/>
</dbReference>
<dbReference type="RefSeq" id="WP_265616673.1">
    <property type="nucleotide sequence ID" value="NZ_JAPFRD010000006.1"/>
</dbReference>
<keyword evidence="3" id="KW-1185">Reference proteome</keyword>
<dbReference type="PROSITE" id="PS50005">
    <property type="entry name" value="TPR"/>
    <property type="match status" value="1"/>
</dbReference>
<name>A0ABT3P5C5_9ALTE</name>